<dbReference type="InterPro" id="IPR032774">
    <property type="entry name" value="WG_beta_rep"/>
</dbReference>
<keyword evidence="3" id="KW-1185">Reference proteome</keyword>
<dbReference type="RefSeq" id="WP_143232240.1">
    <property type="nucleotide sequence ID" value="NZ_BOMU01000022.1"/>
</dbReference>
<dbReference type="Proteomes" id="UP000198415">
    <property type="component" value="Unassembled WGS sequence"/>
</dbReference>
<proteinExistence type="predicted"/>
<feature type="region of interest" description="Disordered" evidence="1">
    <location>
        <begin position="480"/>
        <end position="518"/>
    </location>
</feature>
<organism evidence="2 3">
    <name type="scientific">Actinoplanes regularis</name>
    <dbReference type="NCBI Taxonomy" id="52697"/>
    <lineage>
        <taxon>Bacteria</taxon>
        <taxon>Bacillati</taxon>
        <taxon>Actinomycetota</taxon>
        <taxon>Actinomycetes</taxon>
        <taxon>Micromonosporales</taxon>
        <taxon>Micromonosporaceae</taxon>
        <taxon>Actinoplanes</taxon>
    </lineage>
</organism>
<evidence type="ECO:0000313" key="2">
    <source>
        <dbReference type="EMBL" id="SNR47077.1"/>
    </source>
</evidence>
<evidence type="ECO:0000256" key="1">
    <source>
        <dbReference type="SAM" id="MobiDB-lite"/>
    </source>
</evidence>
<accession>A0A238WKR0</accession>
<dbReference type="OrthoDB" id="4965972at2"/>
<gene>
    <name evidence="2" type="ORF">SAMN06264365_102642</name>
</gene>
<evidence type="ECO:0000313" key="3">
    <source>
        <dbReference type="Proteomes" id="UP000198415"/>
    </source>
</evidence>
<dbReference type="PANTHER" id="PTHR37841">
    <property type="entry name" value="GLR2918 PROTEIN"/>
    <property type="match status" value="1"/>
</dbReference>
<feature type="compositionally biased region" description="Polar residues" evidence="1">
    <location>
        <begin position="172"/>
        <end position="204"/>
    </location>
</feature>
<dbReference type="Gene3D" id="1.25.40.10">
    <property type="entry name" value="Tetratricopeptide repeat domain"/>
    <property type="match status" value="1"/>
</dbReference>
<feature type="compositionally biased region" description="Polar residues" evidence="1">
    <location>
        <begin position="278"/>
        <end position="288"/>
    </location>
</feature>
<feature type="compositionally biased region" description="Low complexity" evidence="1">
    <location>
        <begin position="106"/>
        <end position="117"/>
    </location>
</feature>
<dbReference type="SMART" id="SM00028">
    <property type="entry name" value="TPR"/>
    <property type="match status" value="2"/>
</dbReference>
<dbReference type="EMBL" id="FZNR01000002">
    <property type="protein sequence ID" value="SNR47077.1"/>
    <property type="molecule type" value="Genomic_DNA"/>
</dbReference>
<feature type="compositionally biased region" description="Basic and acidic residues" evidence="1">
    <location>
        <begin position="769"/>
        <end position="782"/>
    </location>
</feature>
<feature type="compositionally biased region" description="Basic and acidic residues" evidence="1">
    <location>
        <begin position="1"/>
        <end position="13"/>
    </location>
</feature>
<feature type="compositionally biased region" description="Low complexity" evidence="1">
    <location>
        <begin position="491"/>
        <end position="502"/>
    </location>
</feature>
<reference evidence="2 3" key="1">
    <citation type="submission" date="2017-06" db="EMBL/GenBank/DDBJ databases">
        <authorList>
            <person name="Kim H.J."/>
            <person name="Triplett B.A."/>
        </authorList>
    </citation>
    <scope>NUCLEOTIDE SEQUENCE [LARGE SCALE GENOMIC DNA]</scope>
    <source>
        <strain evidence="2 3">DSM 43151</strain>
    </source>
</reference>
<dbReference type="PANTHER" id="PTHR37841:SF1">
    <property type="entry name" value="DUF3298 DOMAIN-CONTAINING PROTEIN"/>
    <property type="match status" value="1"/>
</dbReference>
<feature type="region of interest" description="Disordered" evidence="1">
    <location>
        <begin position="423"/>
        <end position="449"/>
    </location>
</feature>
<feature type="compositionally biased region" description="Low complexity" evidence="1">
    <location>
        <begin position="162"/>
        <end position="171"/>
    </location>
</feature>
<dbReference type="SUPFAM" id="SSF48452">
    <property type="entry name" value="TPR-like"/>
    <property type="match status" value="1"/>
</dbReference>
<feature type="compositionally biased region" description="Basic and acidic residues" evidence="1">
    <location>
        <begin position="503"/>
        <end position="515"/>
    </location>
</feature>
<feature type="region of interest" description="Disordered" evidence="1">
    <location>
        <begin position="682"/>
        <end position="888"/>
    </location>
</feature>
<feature type="compositionally biased region" description="Low complexity" evidence="1">
    <location>
        <begin position="205"/>
        <end position="267"/>
    </location>
</feature>
<feature type="compositionally biased region" description="Low complexity" evidence="1">
    <location>
        <begin position="62"/>
        <end position="93"/>
    </location>
</feature>
<protein>
    <submittedName>
        <fullName evidence="2">Tetratricopeptide (TPR) repeat</fullName>
    </submittedName>
</protein>
<dbReference type="Pfam" id="PF14903">
    <property type="entry name" value="WG_beta_rep"/>
    <property type="match status" value="2"/>
</dbReference>
<dbReference type="InterPro" id="IPR011990">
    <property type="entry name" value="TPR-like_helical_dom_sf"/>
</dbReference>
<dbReference type="InterPro" id="IPR019734">
    <property type="entry name" value="TPR_rpt"/>
</dbReference>
<name>A0A238WKR0_9ACTN</name>
<feature type="region of interest" description="Disordered" evidence="1">
    <location>
        <begin position="1"/>
        <end position="295"/>
    </location>
</feature>
<feature type="compositionally biased region" description="Basic and acidic residues" evidence="1">
    <location>
        <begin position="790"/>
        <end position="865"/>
    </location>
</feature>
<feature type="compositionally biased region" description="Low complexity" evidence="1">
    <location>
        <begin position="682"/>
        <end position="718"/>
    </location>
</feature>
<sequence length="1314" mass="135317">MEHAPAVDPRRVTPDVPGSASAAGHGMPIAESSAPVTGVPAVEESTPVAGMPAVQPNAPVTGIPFAEAGPGAPAGTQPPAQPVAMPQSAAPQPVAMPQPPAEEPRGLGWLLSMSGLGAETPVPDTSPLAEPESSADVTEDTQPTGWFAPGTDDSTDSDTEAADTTTDSATTNEAPTDDSATTNEAPTDDTTAGNTWVNETTANSTTVGDATTDSTTTNKAPTDDTTAGNTWVNGTTSGNTTVDNTTVDNTTVDNTTVDNTTADSTTAGDMTADKVPTDDTTAGNTWVNGTTSADTTVGDTTADSAAVGGAGTWGSASIAERFGFGAGQEPIAPVADSTVVSGGTAPVHGGTAGAGVADPVDESFRSANAAEYGDETPTGSGEVLGHGSSGVEHNAEVASLVSEPNGVELPGVTDSEHVLDGFHAADKPFGDESGSGKDAPVSGTTSSTGESAADVIAALFAALKQEIPVAFEYDSPIGGRHESSVSTEQETPATAATVNPVTGRHESPGTAEHESPATAATDNLVAVEDGHSVPVVTEHMTAAVDEHTAVVAEHVTTSGNTTTDAQPVDAVEPVEAEPVDVVEPAEPEPVDAVEPVEAEPVVVVEPAGAEPVDAVEPVEAEPIDVVEPAEPEPVDAVEPVEAEPVDVVESVEAEPADVVEPVAAIAVPAVVDAPAADGTDSAFAAADPGVDPESSAAPTAATPDAGAGATPAAETVVAGDGEAGGIAGTAPEAPDPTEAQAVDLSVSTAAAEDAVGRPAQGAEESTEGADARTGKAADERAEGAGARTGKTSEERTGDADPRAGKTSEEHTADADGRTGKTAEDADSRSGKTAEDADSRRGKAAGEREADADGRTGESGNDRVEDAAAAPIRQRRNQHAPTDRRRADPEEILAAYPWMFDPRTLREQVDEPDRLWDLADRLTDRLEFAERDLDRAGLLSLRAVVSRVLGELDSAVADGREALRHAEASAHARTISVARARLAHVLHWRDEFDEADRLYARADSPELPARVRAEIRELAGRSAFEQGRFLEAVNHFERALDLCQGGDAELVERVELALDVITRRSVDGWGPYPRGRDELLNLPSAPTPLRDDGTGLWGYAAAVEPRYAQAQAFAEGAAWVRRPESNAWELIDRSGTVLIGADSGYLAADKFAEGLAWVTRDPQGGWFAIDRNNRLIVPGGFEDVRPFRNGLALFRRAGGWGAIDRHGRIAVQPKYRQFATVLSSGGPVDGFGEDGFAVVDTGNGLGVVDRTGQPVIPPVHKAVVIHPSAFLIADEAGRWGALDRQGQPLVETRYVERAEAVVELGRVRPDARPVL</sequence>